<organism evidence="2 3">
    <name type="scientific">Phaseolus coccineus</name>
    <name type="common">Scarlet runner bean</name>
    <name type="synonym">Phaseolus multiflorus</name>
    <dbReference type="NCBI Taxonomy" id="3886"/>
    <lineage>
        <taxon>Eukaryota</taxon>
        <taxon>Viridiplantae</taxon>
        <taxon>Streptophyta</taxon>
        <taxon>Embryophyta</taxon>
        <taxon>Tracheophyta</taxon>
        <taxon>Spermatophyta</taxon>
        <taxon>Magnoliopsida</taxon>
        <taxon>eudicotyledons</taxon>
        <taxon>Gunneridae</taxon>
        <taxon>Pentapetalae</taxon>
        <taxon>rosids</taxon>
        <taxon>fabids</taxon>
        <taxon>Fabales</taxon>
        <taxon>Fabaceae</taxon>
        <taxon>Papilionoideae</taxon>
        <taxon>50 kb inversion clade</taxon>
        <taxon>NPAAA clade</taxon>
        <taxon>indigoferoid/millettioid clade</taxon>
        <taxon>Phaseoleae</taxon>
        <taxon>Phaseolus</taxon>
    </lineage>
</organism>
<feature type="domain" description="NB-ARC" evidence="1">
    <location>
        <begin position="69"/>
        <end position="178"/>
    </location>
</feature>
<accession>A0AAN9QD80</accession>
<sequence>MRLREAAFCMENVIDDYVICKEKQPEEDPRCAALLCEAVEFIKTEILRLQIAYQIQDVKSLEDEVVGFEGPIHTLKKWLKEGREEHTVISIVGMALGKTTLSKQVFDRVHTDFECHALITVSRSYTVEGLLRDMMKKLCKERMEDPPRDVSTMNQMSLIEEIRNRLSNKRYVVLFDDVKGCGVL</sequence>
<dbReference type="PANTHER" id="PTHR19338:SF32">
    <property type="entry name" value="OS06G0287500 PROTEIN"/>
    <property type="match status" value="1"/>
</dbReference>
<name>A0AAN9QD80_PHACN</name>
<reference evidence="2 3" key="1">
    <citation type="submission" date="2024-01" db="EMBL/GenBank/DDBJ databases">
        <title>The genomes of 5 underutilized Papilionoideae crops provide insights into root nodulation and disease resistanc.</title>
        <authorList>
            <person name="Jiang F."/>
        </authorList>
    </citation>
    <scope>NUCLEOTIDE SEQUENCE [LARGE SCALE GENOMIC DNA]</scope>
    <source>
        <strain evidence="2">JINMINGXINNONG_FW02</strain>
        <tissue evidence="2">Leaves</tissue>
    </source>
</reference>
<dbReference type="InterPro" id="IPR027417">
    <property type="entry name" value="P-loop_NTPase"/>
</dbReference>
<evidence type="ECO:0000259" key="1">
    <source>
        <dbReference type="Pfam" id="PF00931"/>
    </source>
</evidence>
<dbReference type="Gene3D" id="3.40.50.300">
    <property type="entry name" value="P-loop containing nucleotide triphosphate hydrolases"/>
    <property type="match status" value="1"/>
</dbReference>
<dbReference type="InterPro" id="IPR002182">
    <property type="entry name" value="NB-ARC"/>
</dbReference>
<proteinExistence type="predicted"/>
<dbReference type="EMBL" id="JAYMYR010000011">
    <property type="protein sequence ID" value="KAK7333410.1"/>
    <property type="molecule type" value="Genomic_DNA"/>
</dbReference>
<dbReference type="Proteomes" id="UP001374584">
    <property type="component" value="Unassembled WGS sequence"/>
</dbReference>
<protein>
    <recommendedName>
        <fullName evidence="1">NB-ARC domain-containing protein</fullName>
    </recommendedName>
</protein>
<evidence type="ECO:0000313" key="3">
    <source>
        <dbReference type="Proteomes" id="UP001374584"/>
    </source>
</evidence>
<dbReference type="SUPFAM" id="SSF52540">
    <property type="entry name" value="P-loop containing nucleoside triphosphate hydrolases"/>
    <property type="match status" value="1"/>
</dbReference>
<evidence type="ECO:0000313" key="2">
    <source>
        <dbReference type="EMBL" id="KAK7333410.1"/>
    </source>
</evidence>
<keyword evidence="3" id="KW-1185">Reference proteome</keyword>
<gene>
    <name evidence="2" type="ORF">VNO80_30180</name>
</gene>
<comment type="caution">
    <text evidence="2">The sequence shown here is derived from an EMBL/GenBank/DDBJ whole genome shotgun (WGS) entry which is preliminary data.</text>
</comment>
<dbReference type="Pfam" id="PF00931">
    <property type="entry name" value="NB-ARC"/>
    <property type="match status" value="1"/>
</dbReference>
<dbReference type="PANTHER" id="PTHR19338">
    <property type="entry name" value="TRANSLOCASE OF INNER MITOCHONDRIAL MEMBRANE 13 HOMOLOG"/>
    <property type="match status" value="1"/>
</dbReference>
<dbReference type="AlphaFoldDB" id="A0AAN9QD80"/>
<dbReference type="GO" id="GO:0043531">
    <property type="term" value="F:ADP binding"/>
    <property type="evidence" value="ECO:0007669"/>
    <property type="project" value="InterPro"/>
</dbReference>